<dbReference type="SUPFAM" id="SSF48452">
    <property type="entry name" value="TPR-like"/>
    <property type="match status" value="1"/>
</dbReference>
<dbReference type="OrthoDB" id="5308957at2759"/>
<proteinExistence type="predicted"/>
<gene>
    <name evidence="2 4" type="ORF">BDZ99DRAFT_248117</name>
</gene>
<name>A0A6A6YYF8_9PEZI</name>
<evidence type="ECO:0000313" key="3">
    <source>
        <dbReference type="Proteomes" id="UP000504636"/>
    </source>
</evidence>
<feature type="region of interest" description="Disordered" evidence="1">
    <location>
        <begin position="197"/>
        <end position="237"/>
    </location>
</feature>
<dbReference type="GeneID" id="54454546"/>
<reference evidence="2 4" key="1">
    <citation type="journal article" date="2020" name="Stud. Mycol.">
        <title>101 Dothideomycetes genomes: a test case for predicting lifestyles and emergence of pathogens.</title>
        <authorList>
            <person name="Haridas S."/>
            <person name="Albert R."/>
            <person name="Binder M."/>
            <person name="Bloem J."/>
            <person name="Labutti K."/>
            <person name="Salamov A."/>
            <person name="Andreopoulos B."/>
            <person name="Baker S."/>
            <person name="Barry K."/>
            <person name="Bills G."/>
            <person name="Bluhm B."/>
            <person name="Cannon C."/>
            <person name="Castanera R."/>
            <person name="Culley D."/>
            <person name="Daum C."/>
            <person name="Ezra D."/>
            <person name="Gonzalez J."/>
            <person name="Henrissat B."/>
            <person name="Kuo A."/>
            <person name="Liang C."/>
            <person name="Lipzen A."/>
            <person name="Lutzoni F."/>
            <person name="Magnuson J."/>
            <person name="Mondo S."/>
            <person name="Nolan M."/>
            <person name="Ohm R."/>
            <person name="Pangilinan J."/>
            <person name="Park H.-J."/>
            <person name="Ramirez L."/>
            <person name="Alfaro M."/>
            <person name="Sun H."/>
            <person name="Tritt A."/>
            <person name="Yoshinaga Y."/>
            <person name="Zwiers L.-H."/>
            <person name="Turgeon B."/>
            <person name="Goodwin S."/>
            <person name="Spatafora J."/>
            <person name="Crous P."/>
            <person name="Grigoriev I."/>
        </authorList>
    </citation>
    <scope>NUCLEOTIDE SEQUENCE</scope>
    <source>
        <strain evidence="2 4">CBS 304.34</strain>
    </source>
</reference>
<accession>A0A6A6YYF8</accession>
<evidence type="ECO:0000313" key="4">
    <source>
        <dbReference type="RefSeq" id="XP_033579998.1"/>
    </source>
</evidence>
<dbReference type="AlphaFoldDB" id="A0A6A6YYF8"/>
<reference evidence="4" key="3">
    <citation type="submission" date="2025-04" db="UniProtKB">
        <authorList>
            <consortium name="RefSeq"/>
        </authorList>
    </citation>
    <scope>IDENTIFICATION</scope>
    <source>
        <strain evidence="4">CBS 304.34</strain>
    </source>
</reference>
<evidence type="ECO:0000313" key="2">
    <source>
        <dbReference type="EMBL" id="KAF2813034.1"/>
    </source>
</evidence>
<feature type="compositionally biased region" description="Basic and acidic residues" evidence="1">
    <location>
        <begin position="205"/>
        <end position="216"/>
    </location>
</feature>
<protein>
    <recommendedName>
        <fullName evidence="5">TPR-like protein</fullName>
    </recommendedName>
</protein>
<evidence type="ECO:0008006" key="5">
    <source>
        <dbReference type="Google" id="ProtNLM"/>
    </source>
</evidence>
<reference evidence="4" key="2">
    <citation type="submission" date="2020-04" db="EMBL/GenBank/DDBJ databases">
        <authorList>
            <consortium name="NCBI Genome Project"/>
        </authorList>
    </citation>
    <scope>NUCLEOTIDE SEQUENCE</scope>
    <source>
        <strain evidence="4">CBS 304.34</strain>
    </source>
</reference>
<dbReference type="Gene3D" id="1.25.40.10">
    <property type="entry name" value="Tetratricopeptide repeat domain"/>
    <property type="match status" value="1"/>
</dbReference>
<dbReference type="InterPro" id="IPR011990">
    <property type="entry name" value="TPR-like_helical_dom_sf"/>
</dbReference>
<dbReference type="EMBL" id="MU003696">
    <property type="protein sequence ID" value="KAF2813034.1"/>
    <property type="molecule type" value="Genomic_DNA"/>
</dbReference>
<feature type="compositionally biased region" description="Polar residues" evidence="1">
    <location>
        <begin position="224"/>
        <end position="237"/>
    </location>
</feature>
<sequence>MGCPRAQKSAARAKKARFGSEVVVVDTPREISYKTSKDSVDSPYQTSGLPDVTEGIYSDTETEEAPDLRLRWNGRSRSDLIAVFNSAKRDDIHAEPETAKAKFLEALDGYEHILGATHEDTTKVVVALASFFTRQNRMADADEVMEKACRKHIAKLGIEHKRTQQLIMQFAELLNGCNREEDALAFLARAKESAKGNLDRGSALRRKDPRDHPRRDNSRRKSPAQESDLMSVTRQIQSDNDPAQIDHALVVARDHVTEKDQAVESLLKTIVDQCEGNPVILARRNLQARTELLKLYNNLGVSRQERAEFLRGMAALKHIIANTVWKKQRFESFEVMEASLELAASILKGGFEREAHESFVIIENKADDAFGWDEERTIWVKINIGIIYQTHKTWHLAKPWFEHAYVASSTANGYDDGITISLEQALDKRHFTYVSDEGRPFKTIFGVCGSTIRPNRLHIE</sequence>
<dbReference type="Proteomes" id="UP000504636">
    <property type="component" value="Unplaced"/>
</dbReference>
<keyword evidence="3" id="KW-1185">Reference proteome</keyword>
<organism evidence="2">
    <name type="scientific">Mytilinidion resinicola</name>
    <dbReference type="NCBI Taxonomy" id="574789"/>
    <lineage>
        <taxon>Eukaryota</taxon>
        <taxon>Fungi</taxon>
        <taxon>Dikarya</taxon>
        <taxon>Ascomycota</taxon>
        <taxon>Pezizomycotina</taxon>
        <taxon>Dothideomycetes</taxon>
        <taxon>Pleosporomycetidae</taxon>
        <taxon>Mytilinidiales</taxon>
        <taxon>Mytilinidiaceae</taxon>
        <taxon>Mytilinidion</taxon>
    </lineage>
</organism>
<dbReference type="RefSeq" id="XP_033579998.1">
    <property type="nucleotide sequence ID" value="XM_033713653.1"/>
</dbReference>
<evidence type="ECO:0000256" key="1">
    <source>
        <dbReference type="SAM" id="MobiDB-lite"/>
    </source>
</evidence>
<feature type="region of interest" description="Disordered" evidence="1">
    <location>
        <begin position="34"/>
        <end position="63"/>
    </location>
</feature>